<dbReference type="Gene3D" id="3.90.550.10">
    <property type="entry name" value="Spore Coat Polysaccharide Biosynthesis Protein SpsA, Chain A"/>
    <property type="match status" value="1"/>
</dbReference>
<dbReference type="Proteomes" id="UP000264217">
    <property type="component" value="Unassembled WGS sequence"/>
</dbReference>
<keyword evidence="2" id="KW-0328">Glycosyltransferase</keyword>
<dbReference type="EMBL" id="QWDC01000001">
    <property type="protein sequence ID" value="RFZ94452.1"/>
    <property type="molecule type" value="Genomic_DNA"/>
</dbReference>
<dbReference type="RefSeq" id="WP_117390015.1">
    <property type="nucleotide sequence ID" value="NZ_QWDC01000001.1"/>
</dbReference>
<accession>A0A372NWQ4</accession>
<dbReference type="Pfam" id="PF00535">
    <property type="entry name" value="Glycos_transf_2"/>
    <property type="match status" value="1"/>
</dbReference>
<dbReference type="CDD" id="cd04186">
    <property type="entry name" value="GT_2_like_c"/>
    <property type="match status" value="1"/>
</dbReference>
<dbReference type="InterPro" id="IPR029044">
    <property type="entry name" value="Nucleotide-diphossugar_trans"/>
</dbReference>
<evidence type="ECO:0000256" key="3">
    <source>
        <dbReference type="ARBA" id="ARBA00022679"/>
    </source>
</evidence>
<evidence type="ECO:0000313" key="5">
    <source>
        <dbReference type="EMBL" id="RFZ94452.1"/>
    </source>
</evidence>
<evidence type="ECO:0000313" key="6">
    <source>
        <dbReference type="Proteomes" id="UP000264217"/>
    </source>
</evidence>
<gene>
    <name evidence="5" type="ORF">D0C36_02560</name>
</gene>
<name>A0A372NWQ4_9SPHI</name>
<dbReference type="OrthoDB" id="9771846at2"/>
<reference evidence="5 6" key="1">
    <citation type="submission" date="2018-08" db="EMBL/GenBank/DDBJ databases">
        <title>Mucilaginibacter sp. MYSH2.</title>
        <authorList>
            <person name="Seo T."/>
        </authorList>
    </citation>
    <scope>NUCLEOTIDE SEQUENCE [LARGE SCALE GENOMIC DNA]</scope>
    <source>
        <strain evidence="5 6">MYSH2</strain>
    </source>
</reference>
<dbReference type="InterPro" id="IPR001173">
    <property type="entry name" value="Glyco_trans_2-like"/>
</dbReference>
<protein>
    <submittedName>
        <fullName evidence="5">Glycosyltransferase family 2 protein</fullName>
    </submittedName>
</protein>
<dbReference type="SUPFAM" id="SSF53448">
    <property type="entry name" value="Nucleotide-diphospho-sugar transferases"/>
    <property type="match status" value="1"/>
</dbReference>
<organism evidence="5 6">
    <name type="scientific">Mucilaginibacter conchicola</name>
    <dbReference type="NCBI Taxonomy" id="2303333"/>
    <lineage>
        <taxon>Bacteria</taxon>
        <taxon>Pseudomonadati</taxon>
        <taxon>Bacteroidota</taxon>
        <taxon>Sphingobacteriia</taxon>
        <taxon>Sphingobacteriales</taxon>
        <taxon>Sphingobacteriaceae</taxon>
        <taxon>Mucilaginibacter</taxon>
    </lineage>
</organism>
<dbReference type="PANTHER" id="PTHR43179:SF12">
    <property type="entry name" value="GALACTOFURANOSYLTRANSFERASE GLFT2"/>
    <property type="match status" value="1"/>
</dbReference>
<evidence type="ECO:0000256" key="1">
    <source>
        <dbReference type="ARBA" id="ARBA00006739"/>
    </source>
</evidence>
<evidence type="ECO:0000256" key="2">
    <source>
        <dbReference type="ARBA" id="ARBA00022676"/>
    </source>
</evidence>
<comment type="caution">
    <text evidence="5">The sequence shown here is derived from an EMBL/GenBank/DDBJ whole genome shotgun (WGS) entry which is preliminary data.</text>
</comment>
<keyword evidence="6" id="KW-1185">Reference proteome</keyword>
<dbReference type="AlphaFoldDB" id="A0A372NWQ4"/>
<feature type="domain" description="Glycosyltransferase 2-like" evidence="4">
    <location>
        <begin position="9"/>
        <end position="131"/>
    </location>
</feature>
<dbReference type="GO" id="GO:0016757">
    <property type="term" value="F:glycosyltransferase activity"/>
    <property type="evidence" value="ECO:0007669"/>
    <property type="project" value="UniProtKB-KW"/>
</dbReference>
<sequence length="349" mass="40493">MTNTPKVAVVILNWNGIKYLRDFLPYVLASTWPNLDIIVGDNASTDESVAFLQGKYPQIRIIENNENYGFTGGYNRVLAQVEADYYILLNSDVEVQPGWIEPVIALMESDDKIAAAAPKILAYNQKTHFEHAGAAGGFIDKFGYPFCRGRIFYEIEEDKGQYDKTGEVFWATGAAMFVKKKYWDEAGGFDESFFAHMEEIDLCWRLKNMGYKVMYCAESIVYHVGGGTLNSENPFKTYLNFRNNLLLLKNNLPAWRAFWIINLRFWMDLLALVRFLMEGKRKDAWAVSRAHQNFVRRLFKSKVKIKNSKKIELNKPLTGMYYRSIVWDFFFKKKHKFTELGIKEVKSQN</sequence>
<evidence type="ECO:0000259" key="4">
    <source>
        <dbReference type="Pfam" id="PF00535"/>
    </source>
</evidence>
<comment type="similarity">
    <text evidence="1">Belongs to the glycosyltransferase 2 family.</text>
</comment>
<dbReference type="PANTHER" id="PTHR43179">
    <property type="entry name" value="RHAMNOSYLTRANSFERASE WBBL"/>
    <property type="match status" value="1"/>
</dbReference>
<keyword evidence="3 5" id="KW-0808">Transferase</keyword>
<proteinExistence type="inferred from homology"/>